<feature type="compositionally biased region" description="Basic and acidic residues" evidence="1">
    <location>
        <begin position="90"/>
        <end position="101"/>
    </location>
</feature>
<evidence type="ECO:0000313" key="3">
    <source>
        <dbReference type="Proteomes" id="UP000215043"/>
    </source>
</evidence>
<dbReference type="AlphaFoldDB" id="A0A223RPB2"/>
<reference evidence="2 3" key="1">
    <citation type="submission" date="2017-08" db="EMBL/GenBank/DDBJ databases">
        <title>The complete genome sequence of moderately halophilic actinomycete Actinopolyspora erythraea YIM 90600, the producer of novel erythromycin, novel actinopolysporins A-C and tubercidin.</title>
        <authorList>
            <person name="Yin M."/>
            <person name="Tang S."/>
        </authorList>
    </citation>
    <scope>NUCLEOTIDE SEQUENCE [LARGE SCALE GENOMIC DNA]</scope>
    <source>
        <strain evidence="2 3">YIM 90600</strain>
    </source>
</reference>
<dbReference type="KEGG" id="aey:CDG81_04635"/>
<dbReference type="RefSeq" id="WP_094904559.1">
    <property type="nucleotide sequence ID" value="NZ_CP022752.1"/>
</dbReference>
<evidence type="ECO:0000256" key="1">
    <source>
        <dbReference type="SAM" id="MobiDB-lite"/>
    </source>
</evidence>
<organism evidence="2 3">
    <name type="scientific">Actinopolyspora erythraea</name>
    <dbReference type="NCBI Taxonomy" id="414996"/>
    <lineage>
        <taxon>Bacteria</taxon>
        <taxon>Bacillati</taxon>
        <taxon>Actinomycetota</taxon>
        <taxon>Actinomycetes</taxon>
        <taxon>Actinopolysporales</taxon>
        <taxon>Actinopolysporaceae</taxon>
        <taxon>Actinopolyspora</taxon>
    </lineage>
</organism>
<gene>
    <name evidence="2" type="ORF">CDG81_04635</name>
</gene>
<sequence length="109" mass="12628">MSEGDQDYRSHEYIADREREAYNRARGDFEHRGGGHMPVGNGDMSVHRAKEVAANAAEHYGTQQNKTPRERHDHPFLRHMAKLRQHPQRQHSDIRVNHRGDAPPLSTTR</sequence>
<dbReference type="EMBL" id="CP022752">
    <property type="protein sequence ID" value="ASU77718.1"/>
    <property type="molecule type" value="Genomic_DNA"/>
</dbReference>
<proteinExistence type="predicted"/>
<feature type="region of interest" description="Disordered" evidence="1">
    <location>
        <begin position="83"/>
        <end position="109"/>
    </location>
</feature>
<name>A0A223RPB2_9ACTN</name>
<dbReference type="Proteomes" id="UP000215043">
    <property type="component" value="Chromosome"/>
</dbReference>
<accession>A0A223RPB2</accession>
<protein>
    <submittedName>
        <fullName evidence="2">Uncharacterized protein</fullName>
    </submittedName>
</protein>
<dbReference type="OrthoDB" id="3664672at2"/>
<evidence type="ECO:0000313" key="2">
    <source>
        <dbReference type="EMBL" id="ASU77718.1"/>
    </source>
</evidence>